<evidence type="ECO:0000313" key="1">
    <source>
        <dbReference type="EMBL" id="GAL87922.1"/>
    </source>
</evidence>
<accession>A0A098LNJ8</accession>
<dbReference type="EMBL" id="BBNY01000001">
    <property type="protein sequence ID" value="GAL87922.1"/>
    <property type="molecule type" value="Genomic_DNA"/>
</dbReference>
<reference evidence="2" key="1">
    <citation type="journal article" date="2014" name="Genome Announc.">
        <title>Draft Genome Sequence of Marine Flavobacterium Jejuia pallidilutea Strain 11shimoA1 and Pigmentation Mutants.</title>
        <authorList>
            <person name="Takatani N."/>
            <person name="Nakanishi M."/>
            <person name="Meirelles P."/>
            <person name="Mino S."/>
            <person name="Suda W."/>
            <person name="Oshima K."/>
            <person name="Hattori M."/>
            <person name="Ohkuma M."/>
            <person name="Hosokawa M."/>
            <person name="Miyashita K."/>
            <person name="Thompson F.L."/>
            <person name="Niwa A."/>
            <person name="Sawabe T."/>
            <person name="Sawabe T."/>
        </authorList>
    </citation>
    <scope>NUCLEOTIDE SEQUENCE [LARGE SCALE GENOMIC DNA]</scope>
    <source>
        <strain evidence="2">JCM 19538</strain>
    </source>
</reference>
<protein>
    <submittedName>
        <fullName evidence="1">Uncharacterized protein</fullName>
    </submittedName>
</protein>
<name>A0A098LNJ8_9FLAO</name>
<keyword evidence="2" id="KW-1185">Reference proteome</keyword>
<proteinExistence type="predicted"/>
<dbReference type="Proteomes" id="UP000030184">
    <property type="component" value="Unassembled WGS sequence"/>
</dbReference>
<comment type="caution">
    <text evidence="1">The sequence shown here is derived from an EMBL/GenBank/DDBJ whole genome shotgun (WGS) entry which is preliminary data.</text>
</comment>
<gene>
    <name evidence="1" type="ORF">JCM19538_2285</name>
</gene>
<organism evidence="1 2">
    <name type="scientific">Jejuia pallidilutea</name>
    <dbReference type="NCBI Taxonomy" id="504487"/>
    <lineage>
        <taxon>Bacteria</taxon>
        <taxon>Pseudomonadati</taxon>
        <taxon>Bacteroidota</taxon>
        <taxon>Flavobacteriia</taxon>
        <taxon>Flavobacteriales</taxon>
        <taxon>Flavobacteriaceae</taxon>
        <taxon>Jejuia</taxon>
    </lineage>
</organism>
<sequence length="39" mass="4576">MGLWLKQKRIPLQLQTHKKPLKAYMAFSGFLSLVFKKKA</sequence>
<dbReference type="AlphaFoldDB" id="A0A098LNJ8"/>
<evidence type="ECO:0000313" key="2">
    <source>
        <dbReference type="Proteomes" id="UP000030184"/>
    </source>
</evidence>